<proteinExistence type="predicted"/>
<protein>
    <recommendedName>
        <fullName evidence="1">DUF1023 domain-containing protein</fullName>
    </recommendedName>
</protein>
<feature type="domain" description="DUF1023" evidence="1">
    <location>
        <begin position="164"/>
        <end position="290"/>
    </location>
</feature>
<accession>A0ABD0BHG8</accession>
<reference evidence="2 3" key="1">
    <citation type="submission" date="2021-11" db="EMBL/GenBank/DDBJ databases">
        <title>Whole genome sequences of diphtheriae toxin producing Corynebacterium ulcerans isolates from cats in Osaka, Japan.</title>
        <authorList>
            <person name="Umeda K."/>
            <person name="Hirai Y."/>
        </authorList>
    </citation>
    <scope>NUCLEOTIDE SEQUENCE [LARGE SCALE GENOMIC DNA]</scope>
    <source>
        <strain evidence="2 3">12109B-1</strain>
    </source>
</reference>
<dbReference type="EMBL" id="BQFK01000004">
    <property type="protein sequence ID" value="GJJ43352.1"/>
    <property type="molecule type" value="Genomic_DNA"/>
</dbReference>
<dbReference type="InterPro" id="IPR010427">
    <property type="entry name" value="DUF1023"/>
</dbReference>
<organism evidence="2 3">
    <name type="scientific">Corynebacterium ulcerans</name>
    <dbReference type="NCBI Taxonomy" id="65058"/>
    <lineage>
        <taxon>Bacteria</taxon>
        <taxon>Bacillati</taxon>
        <taxon>Actinomycetota</taxon>
        <taxon>Actinomycetes</taxon>
        <taxon>Mycobacteriales</taxon>
        <taxon>Corynebacteriaceae</taxon>
        <taxon>Corynebacterium</taxon>
    </lineage>
</organism>
<evidence type="ECO:0000313" key="3">
    <source>
        <dbReference type="Proteomes" id="UP001205910"/>
    </source>
</evidence>
<evidence type="ECO:0000313" key="2">
    <source>
        <dbReference type="EMBL" id="GJJ43352.1"/>
    </source>
</evidence>
<comment type="caution">
    <text evidence="2">The sequence shown here is derived from an EMBL/GenBank/DDBJ whole genome shotgun (WGS) entry which is preliminary data.</text>
</comment>
<gene>
    <name evidence="2" type="ORF">CULCOIPH005_15410</name>
</gene>
<name>A0ABD0BHG8_CORUL</name>
<evidence type="ECO:0000259" key="1">
    <source>
        <dbReference type="Pfam" id="PF06259"/>
    </source>
</evidence>
<dbReference type="Pfam" id="PF06259">
    <property type="entry name" value="Abhydrolase_8"/>
    <property type="match status" value="1"/>
</dbReference>
<dbReference type="AlphaFoldDB" id="A0ABD0BHG8"/>
<dbReference type="InterPro" id="IPR029058">
    <property type="entry name" value="AB_hydrolase_fold"/>
</dbReference>
<sequence length="363" mass="38592">MFTLQSGQLLASAHALSAFSRSGSAIAQGLRSTWNQGLEQLYGRAFEIAAATLTRRLSCWLDPHRAANYLAHILSITARLQEELEHHHEYLRLLPQRTIDESFLITKGITHLQELGKLLDATCAQSITHLAALCTDDTDYPPSTLTATHIHTDFPDAEILHADAHHAVVAFGNVSTASSITTLVAGVSSSDPNTWPDNFRHAQRVSQATGGAAIAWLGYSAPAHIPAAVATAPASRGAQALKDFQASLRSRNPQAKLLVLGHSYGSVVAGKAAETGLEADTLIFAGSPGVPPVIKLNTDSPRVISALGSLDPIGLTGTKYTAVHGKDPTALGFPAEQWGIPGGHSSYITSPLFLKRLTKEAQR</sequence>
<dbReference type="Proteomes" id="UP001205910">
    <property type="component" value="Unassembled WGS sequence"/>
</dbReference>
<dbReference type="SUPFAM" id="SSF53474">
    <property type="entry name" value="alpha/beta-Hydrolases"/>
    <property type="match status" value="1"/>
</dbReference>
<dbReference type="Gene3D" id="3.40.50.1820">
    <property type="entry name" value="alpha/beta hydrolase"/>
    <property type="match status" value="1"/>
</dbReference>